<dbReference type="EMBL" id="JAESWC010000002">
    <property type="protein sequence ID" value="MBL4935007.1"/>
    <property type="molecule type" value="Genomic_DNA"/>
</dbReference>
<dbReference type="CDD" id="cd10141">
    <property type="entry name" value="CopZ-like_Fer2_BFD-like"/>
    <property type="match status" value="1"/>
</dbReference>
<feature type="domain" description="BFD-like [2Fe-2S]-binding" evidence="1">
    <location>
        <begin position="71"/>
        <end position="110"/>
    </location>
</feature>
<sequence>MCKEPTQEVKNITVKHFVLDNISTKVHDGNYRICLNKDCDVVYYDTVANEIFKKKDIKIPIWYKKDANPKYICYCNQVTEEQIISAVLKDGAKDMKDIIKFTGAKKNGKCEINNPLGKCCSPIIQETIDKALNMMK</sequence>
<dbReference type="Proteomes" id="UP000632377">
    <property type="component" value="Unassembled WGS sequence"/>
</dbReference>
<comment type="caution">
    <text evidence="3">The sequence shown here is derived from an EMBL/GenBank/DDBJ whole genome shotgun (WGS) entry which is preliminary data.</text>
</comment>
<reference evidence="3 4" key="1">
    <citation type="submission" date="2021-01" db="EMBL/GenBank/DDBJ databases">
        <title>Genome public.</title>
        <authorList>
            <person name="Liu C."/>
            <person name="Sun Q."/>
        </authorList>
    </citation>
    <scope>NUCLEOTIDE SEQUENCE [LARGE SCALE GENOMIC DNA]</scope>
    <source>
        <strain evidence="3 4">YIM B02515</strain>
    </source>
</reference>
<evidence type="ECO:0000259" key="1">
    <source>
        <dbReference type="Pfam" id="PF04324"/>
    </source>
</evidence>
<keyword evidence="4" id="KW-1185">Reference proteome</keyword>
<proteinExistence type="predicted"/>
<name>A0ABS1T7A4_9CLOT</name>
<organism evidence="3 4">
    <name type="scientific">Clostridium rhizosphaerae</name>
    <dbReference type="NCBI Taxonomy" id="2803861"/>
    <lineage>
        <taxon>Bacteria</taxon>
        <taxon>Bacillati</taxon>
        <taxon>Bacillota</taxon>
        <taxon>Clostridia</taxon>
        <taxon>Eubacteriales</taxon>
        <taxon>Clostridiaceae</taxon>
        <taxon>Clostridium</taxon>
    </lineage>
</organism>
<dbReference type="Gene3D" id="2.20.25.270">
    <property type="match status" value="1"/>
</dbReference>
<dbReference type="Gene3D" id="1.10.10.1100">
    <property type="entry name" value="BFD-like [2Fe-2S]-binding domain"/>
    <property type="match status" value="1"/>
</dbReference>
<feature type="domain" description="CopZ zinc binding" evidence="2">
    <location>
        <begin position="2"/>
        <end position="58"/>
    </location>
</feature>
<evidence type="ECO:0000313" key="3">
    <source>
        <dbReference type="EMBL" id="MBL4935007.1"/>
    </source>
</evidence>
<dbReference type="Pfam" id="PF04324">
    <property type="entry name" value="Fer2_BFD"/>
    <property type="match status" value="1"/>
</dbReference>
<evidence type="ECO:0000259" key="2">
    <source>
        <dbReference type="Pfam" id="PF18423"/>
    </source>
</evidence>
<protein>
    <submittedName>
        <fullName evidence="3">(2Fe-2S)-binding protein</fullName>
    </submittedName>
</protein>
<dbReference type="InterPro" id="IPR041854">
    <property type="entry name" value="BFD-like_2Fe2S-bd_dom_sf"/>
</dbReference>
<dbReference type="InterPro" id="IPR007419">
    <property type="entry name" value="BFD-like_2Fe2S-bd_dom"/>
</dbReference>
<dbReference type="NCBIfam" id="NF045877">
    <property type="entry name" value="CopZ_Nterm_CU"/>
    <property type="match status" value="1"/>
</dbReference>
<accession>A0ABS1T7A4</accession>
<dbReference type="Pfam" id="PF18423">
    <property type="entry name" value="zf_CopZ"/>
    <property type="match status" value="1"/>
</dbReference>
<dbReference type="InterPro" id="IPR040890">
    <property type="entry name" value="Znf_CopZ"/>
</dbReference>
<gene>
    <name evidence="3" type="ORF">JK636_04455</name>
</gene>
<evidence type="ECO:0000313" key="4">
    <source>
        <dbReference type="Proteomes" id="UP000632377"/>
    </source>
</evidence>